<sequence length="238" mass="26081">MISNAIIYFIKSYKNTNENVIIYFIFKQKGKYMKRILLGLCLINAIWANEADSIHNIESSQPQAQQKKSKDLMAINALSVGVNLITGSTMGANVEFGFPLLKKGLFQWRNYLSVGGGALKLNADSDMDTNFLLFSEKMTFGVLSGSSLGSHAGFSYFHPYLFIGGGFGLLNNAKNAMSFGSAPYYYEVVAGIGHDFMTANGHSIFFEFGGGYASLTQKGASGILGGFTRVLLGYRFYF</sequence>
<gene>
    <name evidence="1" type="ORF">CQA53_06115</name>
</gene>
<evidence type="ECO:0000313" key="1">
    <source>
        <dbReference type="EMBL" id="RDU65731.1"/>
    </source>
</evidence>
<comment type="caution">
    <text evidence="1">The sequence shown here is derived from an EMBL/GenBank/DDBJ whole genome shotgun (WGS) entry which is preliminary data.</text>
</comment>
<proteinExistence type="predicted"/>
<name>A0A3D8IMC0_9HELI</name>
<organism evidence="1 2">
    <name type="scientific">Helicobacter didelphidarum</name>
    <dbReference type="NCBI Taxonomy" id="2040648"/>
    <lineage>
        <taxon>Bacteria</taxon>
        <taxon>Pseudomonadati</taxon>
        <taxon>Campylobacterota</taxon>
        <taxon>Epsilonproteobacteria</taxon>
        <taxon>Campylobacterales</taxon>
        <taxon>Helicobacteraceae</taxon>
        <taxon>Helicobacter</taxon>
    </lineage>
</organism>
<dbReference type="EMBL" id="NXLQ01000011">
    <property type="protein sequence ID" value="RDU65731.1"/>
    <property type="molecule type" value="Genomic_DNA"/>
</dbReference>
<dbReference type="AlphaFoldDB" id="A0A3D8IMC0"/>
<protein>
    <recommendedName>
        <fullName evidence="3">Outer membrane beta-barrel protein</fullName>
    </recommendedName>
</protein>
<keyword evidence="2" id="KW-1185">Reference proteome</keyword>
<evidence type="ECO:0000313" key="2">
    <source>
        <dbReference type="Proteomes" id="UP000256379"/>
    </source>
</evidence>
<dbReference type="Proteomes" id="UP000256379">
    <property type="component" value="Unassembled WGS sequence"/>
</dbReference>
<reference evidence="1 2" key="1">
    <citation type="submission" date="2018-04" db="EMBL/GenBank/DDBJ databases">
        <title>Novel Campyloabacter and Helicobacter Species and Strains.</title>
        <authorList>
            <person name="Mannion A.J."/>
            <person name="Shen Z."/>
            <person name="Fox J.G."/>
        </authorList>
    </citation>
    <scope>NUCLEOTIDE SEQUENCE [LARGE SCALE GENOMIC DNA]</scope>
    <source>
        <strain evidence="1 2">MIT 17-337</strain>
    </source>
</reference>
<evidence type="ECO:0008006" key="3">
    <source>
        <dbReference type="Google" id="ProtNLM"/>
    </source>
</evidence>
<accession>A0A3D8IMC0</accession>